<feature type="compositionally biased region" description="Basic and acidic residues" evidence="1">
    <location>
        <begin position="227"/>
        <end position="251"/>
    </location>
</feature>
<protein>
    <submittedName>
        <fullName evidence="2">Predicted protein</fullName>
    </submittedName>
</protein>
<reference evidence="3" key="1">
    <citation type="journal article" date="2011" name="Nat. Commun.">
        <title>Effector diversification within compartments of the Leptosphaeria maculans genome affected by Repeat-Induced Point mutations.</title>
        <authorList>
            <person name="Rouxel T."/>
            <person name="Grandaubert J."/>
            <person name="Hane J.K."/>
            <person name="Hoede C."/>
            <person name="van de Wouw A.P."/>
            <person name="Couloux A."/>
            <person name="Dominguez V."/>
            <person name="Anthouard V."/>
            <person name="Bally P."/>
            <person name="Bourras S."/>
            <person name="Cozijnsen A.J."/>
            <person name="Ciuffetti L.M."/>
            <person name="Degrave A."/>
            <person name="Dilmaghani A."/>
            <person name="Duret L."/>
            <person name="Fudal I."/>
            <person name="Goodwin S.B."/>
            <person name="Gout L."/>
            <person name="Glaser N."/>
            <person name="Linglin J."/>
            <person name="Kema G.H.J."/>
            <person name="Lapalu N."/>
            <person name="Lawrence C.B."/>
            <person name="May K."/>
            <person name="Meyer M."/>
            <person name="Ollivier B."/>
            <person name="Poulain J."/>
            <person name="Schoch C.L."/>
            <person name="Simon A."/>
            <person name="Spatafora J.W."/>
            <person name="Stachowiak A."/>
            <person name="Turgeon B.G."/>
            <person name="Tyler B.M."/>
            <person name="Vincent D."/>
            <person name="Weissenbach J."/>
            <person name="Amselem J."/>
            <person name="Quesneville H."/>
            <person name="Oliver R.P."/>
            <person name="Wincker P."/>
            <person name="Balesdent M.-H."/>
            <person name="Howlett B.J."/>
        </authorList>
    </citation>
    <scope>NUCLEOTIDE SEQUENCE [LARGE SCALE GENOMIC DNA]</scope>
    <source>
        <strain evidence="3">JN3 / isolate v23.1.3 / race Av1-4-5-6-7-8</strain>
    </source>
</reference>
<dbReference type="AlphaFoldDB" id="E5A3K4"/>
<gene>
    <name evidence="2" type="ORF">LEMA_P096260.1</name>
</gene>
<evidence type="ECO:0000313" key="2">
    <source>
        <dbReference type="EMBL" id="CBX98217.1"/>
    </source>
</evidence>
<feature type="region of interest" description="Disordered" evidence="1">
    <location>
        <begin position="219"/>
        <end position="253"/>
    </location>
</feature>
<dbReference type="VEuPathDB" id="FungiDB:LEMA_P096260.1"/>
<proteinExistence type="predicted"/>
<accession>E5A3K4</accession>
<dbReference type="OrthoDB" id="10412651at2759"/>
<feature type="region of interest" description="Disordered" evidence="1">
    <location>
        <begin position="175"/>
        <end position="202"/>
    </location>
</feature>
<dbReference type="InParanoid" id="E5A3K4"/>
<dbReference type="EMBL" id="FP929133">
    <property type="protein sequence ID" value="CBX98217.1"/>
    <property type="molecule type" value="Genomic_DNA"/>
</dbReference>
<dbReference type="Proteomes" id="UP000002668">
    <property type="component" value="Genome"/>
</dbReference>
<evidence type="ECO:0000256" key="1">
    <source>
        <dbReference type="SAM" id="MobiDB-lite"/>
    </source>
</evidence>
<feature type="compositionally biased region" description="Basic and acidic residues" evidence="1">
    <location>
        <begin position="175"/>
        <end position="198"/>
    </location>
</feature>
<organism evidence="3">
    <name type="scientific">Leptosphaeria maculans (strain JN3 / isolate v23.1.3 / race Av1-4-5-6-7-8)</name>
    <name type="common">Blackleg fungus</name>
    <name type="synonym">Phoma lingam</name>
    <dbReference type="NCBI Taxonomy" id="985895"/>
    <lineage>
        <taxon>Eukaryota</taxon>
        <taxon>Fungi</taxon>
        <taxon>Dikarya</taxon>
        <taxon>Ascomycota</taxon>
        <taxon>Pezizomycotina</taxon>
        <taxon>Dothideomycetes</taxon>
        <taxon>Pleosporomycetidae</taxon>
        <taxon>Pleosporales</taxon>
        <taxon>Pleosporineae</taxon>
        <taxon>Leptosphaeriaceae</taxon>
        <taxon>Plenodomus</taxon>
        <taxon>Plenodomus lingam/Leptosphaeria maculans species complex</taxon>
    </lineage>
</organism>
<name>E5A3K4_LEPMJ</name>
<dbReference type="HOGENOM" id="CLU_737836_0_0_1"/>
<sequence length="375" mass="42316">MDASVNRSEVALDTTAAHHVPATAIVLSTFGTSTLKKLTSRSTEEIALLSEMWQDVQIMKAQETSEEKGFTYRDAGFLLALPGGMAEEFVTSICVENSYQQGAVKTNEMQEKQLKLQYDRMKLRKMPRNGALHAEHIYKQIKGWGEVENKRVLLRDLASLMQLGDGPTAEIFRRLKKAESEEKTKGEKDTRGTAHDAEPPGLGKLSIHHALNIQSSAGMWIPSSNDATHDKRKPEADNTDDKAKAQEDLKTKKPRGRYQPWVGEWKCSVCGYWNSPSCDTCLGTKPAKCEGRKDLHTAEIQLDDGNHRKFHNPNEDPKVFAGDWQCRCGRWKPIYCKECGCGWCRNASNRVMQPGPNKVFRRESYVNKRNPAFAW</sequence>
<keyword evidence="3" id="KW-1185">Reference proteome</keyword>
<evidence type="ECO:0000313" key="3">
    <source>
        <dbReference type="Proteomes" id="UP000002668"/>
    </source>
</evidence>